<sequence>MCKKPIYSNYDIFADIYNKHWGHFSEHSYPAYHKLVLQDALPHSRILDLCCGTGHLTRKLLDHNFVVTGIDGSAQMIEHALHNAPDASFIVDDARFFKVDEPFHYVISAGDSLNHILQLDELKDTFQHVYLALYDGGTFAFDMNMEKSFLENWIASFHISAEEYVCTIDSTYDNENKKAEMNFILFQHDIDNNWTRSDFSFEEACYSNEEIISSLKSVGFKNIQLHGTNRAFFICQK</sequence>
<dbReference type="CDD" id="cd02440">
    <property type="entry name" value="AdoMet_MTases"/>
    <property type="match status" value="1"/>
</dbReference>
<evidence type="ECO:0000256" key="2">
    <source>
        <dbReference type="ARBA" id="ARBA00022679"/>
    </source>
</evidence>
<keyword evidence="2 4" id="KW-0808">Transferase</keyword>
<keyword evidence="1 4" id="KW-0489">Methyltransferase</keyword>
<dbReference type="InterPro" id="IPR029063">
    <property type="entry name" value="SAM-dependent_MTases_sf"/>
</dbReference>
<evidence type="ECO:0000256" key="1">
    <source>
        <dbReference type="ARBA" id="ARBA00022603"/>
    </source>
</evidence>
<dbReference type="AlphaFoldDB" id="A0A1D3NA06"/>
<dbReference type="Gene3D" id="2.20.25.110">
    <property type="entry name" value="S-adenosyl-L-methionine-dependent methyltransferases"/>
    <property type="match status" value="1"/>
</dbReference>
<dbReference type="GO" id="GO:0008168">
    <property type="term" value="F:methyltransferase activity"/>
    <property type="evidence" value="ECO:0007669"/>
    <property type="project" value="UniProtKB-KW"/>
</dbReference>
<gene>
    <name evidence="4" type="ORF">CN307_14620</name>
</gene>
<proteinExistence type="predicted"/>
<dbReference type="Proteomes" id="UP000220032">
    <property type="component" value="Unassembled WGS sequence"/>
</dbReference>
<dbReference type="PANTHER" id="PTHR43861:SF1">
    <property type="entry name" value="TRANS-ACONITATE 2-METHYLTRANSFERASE"/>
    <property type="match status" value="1"/>
</dbReference>
<evidence type="ECO:0000259" key="3">
    <source>
        <dbReference type="Pfam" id="PF13649"/>
    </source>
</evidence>
<feature type="domain" description="Methyltransferase" evidence="3">
    <location>
        <begin position="46"/>
        <end position="137"/>
    </location>
</feature>
<accession>A0A1D3NA06</accession>
<dbReference type="InterPro" id="IPR041698">
    <property type="entry name" value="Methyltransf_25"/>
</dbReference>
<dbReference type="Pfam" id="PF13649">
    <property type="entry name" value="Methyltransf_25"/>
    <property type="match status" value="1"/>
</dbReference>
<dbReference type="RefSeq" id="WP_088096166.1">
    <property type="nucleotide sequence ID" value="NZ_FMJG01000020.1"/>
</dbReference>
<evidence type="ECO:0000313" key="5">
    <source>
        <dbReference type="Proteomes" id="UP000220032"/>
    </source>
</evidence>
<name>A0A1D3NA06_BACCE</name>
<organism evidence="4 5">
    <name type="scientific">Bacillus cereus</name>
    <dbReference type="NCBI Taxonomy" id="1396"/>
    <lineage>
        <taxon>Bacteria</taxon>
        <taxon>Bacillati</taxon>
        <taxon>Bacillota</taxon>
        <taxon>Bacilli</taxon>
        <taxon>Bacillales</taxon>
        <taxon>Bacillaceae</taxon>
        <taxon>Bacillus</taxon>
        <taxon>Bacillus cereus group</taxon>
    </lineage>
</organism>
<evidence type="ECO:0000313" key="4">
    <source>
        <dbReference type="EMBL" id="PFE14783.1"/>
    </source>
</evidence>
<comment type="caution">
    <text evidence="4">The sequence shown here is derived from an EMBL/GenBank/DDBJ whole genome shotgun (WGS) entry which is preliminary data.</text>
</comment>
<protein>
    <submittedName>
        <fullName evidence="4">Class I SAM-dependent methyltransferase</fullName>
    </submittedName>
</protein>
<dbReference type="Gene3D" id="3.40.50.150">
    <property type="entry name" value="Vaccinia Virus protein VP39"/>
    <property type="match status" value="1"/>
</dbReference>
<dbReference type="EMBL" id="NTRR01000022">
    <property type="protein sequence ID" value="PFE14783.1"/>
    <property type="molecule type" value="Genomic_DNA"/>
</dbReference>
<dbReference type="SUPFAM" id="SSF53335">
    <property type="entry name" value="S-adenosyl-L-methionine-dependent methyltransferases"/>
    <property type="match status" value="1"/>
</dbReference>
<dbReference type="GO" id="GO:0032259">
    <property type="term" value="P:methylation"/>
    <property type="evidence" value="ECO:0007669"/>
    <property type="project" value="UniProtKB-KW"/>
</dbReference>
<dbReference type="PANTHER" id="PTHR43861">
    <property type="entry name" value="TRANS-ACONITATE 2-METHYLTRANSFERASE-RELATED"/>
    <property type="match status" value="1"/>
</dbReference>
<reference evidence="4 5" key="1">
    <citation type="submission" date="2017-09" db="EMBL/GenBank/DDBJ databases">
        <title>Large-scale bioinformatics analysis of Bacillus genomes uncovers conserved roles of natural products in bacterial physiology.</title>
        <authorList>
            <consortium name="Agbiome Team Llc"/>
            <person name="Bleich R.M."/>
            <person name="Grubbs K.J."/>
            <person name="Santa Maria K.C."/>
            <person name="Allen S.E."/>
            <person name="Farag S."/>
            <person name="Shank E.A."/>
            <person name="Bowers A."/>
        </authorList>
    </citation>
    <scope>NUCLEOTIDE SEQUENCE [LARGE SCALE GENOMIC DNA]</scope>
    <source>
        <strain evidence="4 5">AFS022681</strain>
    </source>
</reference>